<dbReference type="SUPFAM" id="SSF50118">
    <property type="entry name" value="Cell growth inhibitor/plasmid maintenance toxic component"/>
    <property type="match status" value="1"/>
</dbReference>
<dbReference type="InterPro" id="IPR003477">
    <property type="entry name" value="PemK-like"/>
</dbReference>
<evidence type="ECO:0000256" key="2">
    <source>
        <dbReference type="ARBA" id="ARBA00022649"/>
    </source>
</evidence>
<keyword evidence="4" id="KW-1185">Reference proteome</keyword>
<keyword evidence="2" id="KW-1277">Toxin-antitoxin system</keyword>
<evidence type="ECO:0000313" key="4">
    <source>
        <dbReference type="Proteomes" id="UP000321424"/>
    </source>
</evidence>
<organism evidence="3 4">
    <name type="scientific">Nocardia ninae NBRC 108245</name>
    <dbReference type="NCBI Taxonomy" id="1210091"/>
    <lineage>
        <taxon>Bacteria</taxon>
        <taxon>Bacillati</taxon>
        <taxon>Actinomycetota</taxon>
        <taxon>Actinomycetes</taxon>
        <taxon>Mycobacteriales</taxon>
        <taxon>Nocardiaceae</taxon>
        <taxon>Nocardia</taxon>
    </lineage>
</organism>
<dbReference type="AlphaFoldDB" id="A0A511MNV0"/>
<dbReference type="Gene3D" id="2.30.30.110">
    <property type="match status" value="1"/>
</dbReference>
<dbReference type="Pfam" id="PF02452">
    <property type="entry name" value="PemK_toxin"/>
    <property type="match status" value="1"/>
</dbReference>
<dbReference type="GO" id="GO:0003677">
    <property type="term" value="F:DNA binding"/>
    <property type="evidence" value="ECO:0007669"/>
    <property type="project" value="InterPro"/>
</dbReference>
<protein>
    <submittedName>
        <fullName evidence="3">mRNA interferase PemK</fullName>
    </submittedName>
</protein>
<comment type="caution">
    <text evidence="3">The sequence shown here is derived from an EMBL/GenBank/DDBJ whole genome shotgun (WGS) entry which is preliminary data.</text>
</comment>
<evidence type="ECO:0000256" key="1">
    <source>
        <dbReference type="ARBA" id="ARBA00007521"/>
    </source>
</evidence>
<dbReference type="Proteomes" id="UP000321424">
    <property type="component" value="Unassembled WGS sequence"/>
</dbReference>
<dbReference type="EMBL" id="BJXA01000066">
    <property type="protein sequence ID" value="GEM42295.1"/>
    <property type="molecule type" value="Genomic_DNA"/>
</dbReference>
<dbReference type="InterPro" id="IPR011067">
    <property type="entry name" value="Plasmid_toxin/cell-grow_inhib"/>
</dbReference>
<proteinExistence type="inferred from homology"/>
<name>A0A511MNV0_9NOCA</name>
<comment type="similarity">
    <text evidence="1">Belongs to the PemK/MazF family.</text>
</comment>
<gene>
    <name evidence="3" type="ORF">NN4_68140</name>
</gene>
<accession>A0A511MNV0</accession>
<reference evidence="3 4" key="1">
    <citation type="submission" date="2019-07" db="EMBL/GenBank/DDBJ databases">
        <title>Whole genome shotgun sequence of Nocardia ninae NBRC 108245.</title>
        <authorList>
            <person name="Hosoyama A."/>
            <person name="Uohara A."/>
            <person name="Ohji S."/>
            <person name="Ichikawa N."/>
        </authorList>
    </citation>
    <scope>NUCLEOTIDE SEQUENCE [LARGE SCALE GENOMIC DNA]</scope>
    <source>
        <strain evidence="3 4">NBRC 108245</strain>
    </source>
</reference>
<evidence type="ECO:0000313" key="3">
    <source>
        <dbReference type="EMBL" id="GEM42295.1"/>
    </source>
</evidence>
<sequence>MRRNRRIEDCRGAREKTAVRRYIANMARSWNSLGKQLGLIAKEQGPKLVRQQGPRLVERLVGSLSQRRTPPVKVRPTASTPVPTAERARQIVYSPQLDGRADPGEIVWTWVPFEEDPSNGKDRPVLVVGRDRRTLLGLMLSSKADRARDPNWVGIGSGSWDPEGRPSWVRLDRVLDVPEAGIRREGAILPRKSFDLVAHRLCAEYAWH</sequence>